<reference evidence="2" key="2">
    <citation type="submission" date="2018-05" db="EMBL/GenBank/DDBJ databases">
        <authorList>
            <person name="Lanie J.A."/>
            <person name="Ng W.-L."/>
            <person name="Kazmierczak K.M."/>
            <person name="Andrzejewski T.M."/>
            <person name="Davidsen T.M."/>
            <person name="Wayne K.J."/>
            <person name="Tettelin H."/>
            <person name="Glass J.I."/>
            <person name="Rusch D."/>
            <person name="Podicherti R."/>
            <person name="Tsui H.-C.T."/>
            <person name="Winkler M.E."/>
        </authorList>
    </citation>
    <scope>NUCLEOTIDE SEQUENCE</scope>
    <source>
        <strain evidence="2">GD-LD</strain>
    </source>
</reference>
<evidence type="ECO:0000313" key="4">
    <source>
        <dbReference type="EMBL" id="AZB50433.1"/>
    </source>
</evidence>
<evidence type="ECO:0000256" key="1">
    <source>
        <dbReference type="SAM" id="MobiDB-lite"/>
    </source>
</evidence>
<feature type="compositionally biased region" description="Acidic residues" evidence="1">
    <location>
        <begin position="263"/>
        <end position="283"/>
    </location>
</feature>
<feature type="region of interest" description="Disordered" evidence="1">
    <location>
        <begin position="240"/>
        <end position="284"/>
    </location>
</feature>
<dbReference type="EMBL" id="MH720464">
    <property type="protein sequence ID" value="AZB50412.1"/>
    <property type="molecule type" value="Viral_cRNA"/>
</dbReference>
<feature type="compositionally biased region" description="Basic residues" evidence="1">
    <location>
        <begin position="353"/>
        <end position="362"/>
    </location>
</feature>
<organism evidence="2">
    <name type="scientific">Rice stripe mosaic virus</name>
    <dbReference type="NCBI Taxonomy" id="1931356"/>
    <lineage>
        <taxon>Viruses</taxon>
        <taxon>Riboviria</taxon>
        <taxon>Orthornavirae</taxon>
        <taxon>Negarnaviricota</taxon>
        <taxon>Haploviricotina</taxon>
        <taxon>Monjiviricetes</taxon>
        <taxon>Mononegavirales</taxon>
        <taxon>Rhabdoviridae</taxon>
        <taxon>Betarhabdovirinae</taxon>
        <taxon>Betacytorhabdovirus</taxon>
        <taxon>Betacytorhabdovirus oryzae</taxon>
        <taxon>Cytorhabdovirus oryzae</taxon>
    </lineage>
</organism>
<feature type="region of interest" description="Disordered" evidence="1">
    <location>
        <begin position="346"/>
        <end position="375"/>
    </location>
</feature>
<dbReference type="Proteomes" id="UP000289491">
    <property type="component" value="Segment"/>
</dbReference>
<dbReference type="EMBL" id="MH720470">
    <property type="protein sequence ID" value="AZB50454.1"/>
    <property type="molecule type" value="Viral_cRNA"/>
</dbReference>
<dbReference type="EMBL" id="MH720472">
    <property type="protein sequence ID" value="AZB50468.1"/>
    <property type="molecule type" value="Viral_cRNA"/>
</dbReference>
<protein>
    <submittedName>
        <fullName evidence="2">Putative phosphoprotein</fullName>
    </submittedName>
</protein>
<accession>A0A1P8D6S1</accession>
<dbReference type="EMBL" id="MH720473">
    <property type="protein sequence ID" value="AZB50475.1"/>
    <property type="molecule type" value="Viral_cRNA"/>
</dbReference>
<dbReference type="EMBL" id="KX525586">
    <property type="protein sequence ID" value="APR74649.1"/>
    <property type="molecule type" value="Viral_cRNA"/>
</dbReference>
<proteinExistence type="predicted"/>
<evidence type="ECO:0000313" key="11">
    <source>
        <dbReference type="Proteomes" id="UP000289491"/>
    </source>
</evidence>
<evidence type="ECO:0000313" key="6">
    <source>
        <dbReference type="EMBL" id="AZB50461.1"/>
    </source>
</evidence>
<name>A0A1P8D6S1_9RHAB</name>
<evidence type="ECO:0000313" key="7">
    <source>
        <dbReference type="EMBL" id="AZB50468.1"/>
    </source>
</evidence>
<evidence type="ECO:0000313" key="5">
    <source>
        <dbReference type="EMBL" id="AZB50454.1"/>
    </source>
</evidence>
<feature type="compositionally biased region" description="Basic and acidic residues" evidence="1">
    <location>
        <begin position="31"/>
        <end position="46"/>
    </location>
</feature>
<evidence type="ECO:0000313" key="3">
    <source>
        <dbReference type="EMBL" id="AZB50412.1"/>
    </source>
</evidence>
<evidence type="ECO:0000313" key="10">
    <source>
        <dbReference type="EMBL" id="AZB50489.1"/>
    </source>
</evidence>
<dbReference type="GeneID" id="41700836"/>
<feature type="region of interest" description="Disordered" evidence="1">
    <location>
        <begin position="1"/>
        <end position="100"/>
    </location>
</feature>
<feature type="compositionally biased region" description="Basic residues" evidence="1">
    <location>
        <begin position="58"/>
        <end position="69"/>
    </location>
</feature>
<dbReference type="RefSeq" id="YP_009553364.1">
    <property type="nucleotide sequence ID" value="NC_040786.1"/>
</dbReference>
<dbReference type="EMBL" id="MH720471">
    <property type="protein sequence ID" value="AZB50461.1"/>
    <property type="molecule type" value="Viral_cRNA"/>
</dbReference>
<dbReference type="EMBL" id="MH720475">
    <property type="protein sequence ID" value="AZB50489.1"/>
    <property type="molecule type" value="Viral_cRNA"/>
</dbReference>
<dbReference type="KEGG" id="vg:41700836"/>
<evidence type="ECO:0000313" key="9">
    <source>
        <dbReference type="EMBL" id="AZB50482.1"/>
    </source>
</evidence>
<reference evidence="2" key="1">
    <citation type="journal article" date="2017" name="Front. Microbiol.">
        <title>Rice Stripe Mosaic Virus, a Novel Cytorhabdovirus Infecting Rice via Leafhopper Transmission.</title>
        <authorList>
            <person name="Yang X."/>
            <person name="Huang J."/>
            <person name="Liu C."/>
            <person name="Chen B."/>
            <person name="Zhang T."/>
            <person name="Zhou G."/>
        </authorList>
    </citation>
    <scope>NUCLEOTIDE SEQUENCE [LARGE SCALE GENOMIC DNA]</scope>
    <source>
        <strain evidence="2">GD-LD</strain>
    </source>
</reference>
<dbReference type="EMBL" id="MH720467">
    <property type="protein sequence ID" value="AZB50433.1"/>
    <property type="molecule type" value="Viral_cRNA"/>
</dbReference>
<keyword evidence="11" id="KW-1185">Reference proteome</keyword>
<dbReference type="EMBL" id="MH720474">
    <property type="protein sequence ID" value="AZB50482.1"/>
    <property type="molecule type" value="Viral_cRNA"/>
</dbReference>
<evidence type="ECO:0000313" key="8">
    <source>
        <dbReference type="EMBL" id="AZB50475.1"/>
    </source>
</evidence>
<sequence>MSVPEDTPFRSYSSIFDDSDFVQPQPMSFKATKESESLPETEKEDMSTEYLSEPLRTKSGKKNRRRKGKDLKSLFTQEAGLPAPEADSVLPESSPYENDNAQLELPKPILKTSDAPVFLREKDLSKEFAAACKTNGILPRDEWKSSVAAKYHAEEGKMTKRDISLIVFGMELYKRYNVESEVSTLFTSLVTELQGIKVAAKELNDTREVLTKIPGEIVSAVKAGVKEGTEMGMDYIETRTKVAPKSAPKVDISKPMSSKMMEQQDESSDESSDNESEESEEESFETKAAIFLALIKVPEEERDNAIVLMALRAVISDSELNQAIRNDRISSSVADMYHQKISDKARELMGKGKTNKRAKQPKSSKYASDYYDDAL</sequence>
<reference evidence="3" key="3">
    <citation type="submission" date="2018-08" db="EMBL/GenBank/DDBJ databases">
        <authorList>
            <person name="Yang X."/>
            <person name="Zhou G."/>
        </authorList>
    </citation>
    <scope>NUCLEOTIDE SEQUENCE</scope>
    <source>
        <strain evidence="7">HZ5</strain>
        <strain evidence="8">HZ7</strain>
        <strain evidence="4">LJ2</strain>
        <strain evidence="9">LS</strain>
        <strain evidence="10">TM</strain>
        <strain evidence="3">TP1</strain>
        <strain evidence="6">WZ12</strain>
        <strain evidence="5">WZ9</strain>
    </source>
</reference>
<evidence type="ECO:0000313" key="2">
    <source>
        <dbReference type="EMBL" id="APR74649.1"/>
    </source>
</evidence>